<dbReference type="SUPFAM" id="SSF49562">
    <property type="entry name" value="C2 domain (Calcium/lipid-binding domain, CaLB)"/>
    <property type="match status" value="1"/>
</dbReference>
<dbReference type="GO" id="GO:0005886">
    <property type="term" value="C:plasma membrane"/>
    <property type="evidence" value="ECO:0007669"/>
    <property type="project" value="TreeGrafter"/>
</dbReference>
<dbReference type="InterPro" id="IPR045052">
    <property type="entry name" value="Copine"/>
</dbReference>
<organism evidence="2 3">
    <name type="scientific">Ichthyophthirius multifiliis</name>
    <name type="common">White spot disease agent</name>
    <name type="synonym">Ich</name>
    <dbReference type="NCBI Taxonomy" id="5932"/>
    <lineage>
        <taxon>Eukaryota</taxon>
        <taxon>Sar</taxon>
        <taxon>Alveolata</taxon>
        <taxon>Ciliophora</taxon>
        <taxon>Intramacronucleata</taxon>
        <taxon>Oligohymenophorea</taxon>
        <taxon>Hymenostomatida</taxon>
        <taxon>Ophryoglenina</taxon>
        <taxon>Ichthyophthirius</taxon>
    </lineage>
</organism>
<feature type="non-terminal residue" evidence="2">
    <location>
        <position position="118"/>
    </location>
</feature>
<dbReference type="PANTHER" id="PTHR10857:SF106">
    <property type="entry name" value="C2 DOMAIN-CONTAINING PROTEIN"/>
    <property type="match status" value="1"/>
</dbReference>
<dbReference type="PANTHER" id="PTHR10857">
    <property type="entry name" value="COPINE"/>
    <property type="match status" value="1"/>
</dbReference>
<evidence type="ECO:0000313" key="2">
    <source>
        <dbReference type="EMBL" id="EGR28657.1"/>
    </source>
</evidence>
<dbReference type="InterPro" id="IPR035892">
    <property type="entry name" value="C2_domain_sf"/>
</dbReference>
<sequence length="118" mass="14061">MQQKDHINLFFTGQNLKETDLLRKSVLFLKLYLIDNKKRYLLGQTEPQQNIQCFTWTTPIQIEYIFQKKQKLEFEIYDKDITNDDLIAKGKCKLGQIMVDRANKFEVQLKSKDGKKDQ</sequence>
<dbReference type="AlphaFoldDB" id="G0R1J8"/>
<dbReference type="OrthoDB" id="5855668at2759"/>
<dbReference type="GeneID" id="14904754"/>
<feature type="domain" description="C2" evidence="1">
    <location>
        <begin position="1"/>
        <end position="107"/>
    </location>
</feature>
<name>G0R1J8_ICHMU</name>
<accession>G0R1J8</accession>
<dbReference type="InParanoid" id="G0R1J8"/>
<protein>
    <recommendedName>
        <fullName evidence="1">C2 domain-containing protein</fullName>
    </recommendedName>
</protein>
<dbReference type="PROSITE" id="PS50004">
    <property type="entry name" value="C2"/>
    <property type="match status" value="1"/>
</dbReference>
<evidence type="ECO:0000313" key="3">
    <source>
        <dbReference type="Proteomes" id="UP000008983"/>
    </source>
</evidence>
<dbReference type="Proteomes" id="UP000008983">
    <property type="component" value="Unassembled WGS sequence"/>
</dbReference>
<dbReference type="RefSeq" id="XP_004029893.1">
    <property type="nucleotide sequence ID" value="XM_004029845.1"/>
</dbReference>
<reference evidence="2 3" key="1">
    <citation type="submission" date="2011-07" db="EMBL/GenBank/DDBJ databases">
        <authorList>
            <person name="Coyne R."/>
            <person name="Brami D."/>
            <person name="Johnson J."/>
            <person name="Hostetler J."/>
            <person name="Hannick L."/>
            <person name="Clark T."/>
            <person name="Cassidy-Hanley D."/>
            <person name="Inman J."/>
        </authorList>
    </citation>
    <scope>NUCLEOTIDE SEQUENCE [LARGE SCALE GENOMIC DNA]</scope>
    <source>
        <strain evidence="2 3">G5</strain>
    </source>
</reference>
<dbReference type="EMBL" id="GL984220">
    <property type="protein sequence ID" value="EGR28657.1"/>
    <property type="molecule type" value="Genomic_DNA"/>
</dbReference>
<gene>
    <name evidence="2" type="ORF">IMG5_170790</name>
</gene>
<dbReference type="InterPro" id="IPR000008">
    <property type="entry name" value="C2_dom"/>
</dbReference>
<dbReference type="GO" id="GO:0071277">
    <property type="term" value="P:cellular response to calcium ion"/>
    <property type="evidence" value="ECO:0007669"/>
    <property type="project" value="TreeGrafter"/>
</dbReference>
<evidence type="ECO:0000259" key="1">
    <source>
        <dbReference type="PROSITE" id="PS50004"/>
    </source>
</evidence>
<proteinExistence type="predicted"/>
<keyword evidence="3" id="KW-1185">Reference proteome</keyword>
<dbReference type="Pfam" id="PF00168">
    <property type="entry name" value="C2"/>
    <property type="match status" value="1"/>
</dbReference>
<dbReference type="Gene3D" id="2.60.40.150">
    <property type="entry name" value="C2 domain"/>
    <property type="match status" value="1"/>
</dbReference>
<dbReference type="GO" id="GO:0005544">
    <property type="term" value="F:calcium-dependent phospholipid binding"/>
    <property type="evidence" value="ECO:0007669"/>
    <property type="project" value="InterPro"/>
</dbReference>